<accession>A0AAU9WZY4</accession>
<dbReference type="CDD" id="cd00637">
    <property type="entry name" value="7tm_classA_rhodopsin-like"/>
    <property type="match status" value="1"/>
</dbReference>
<keyword evidence="9" id="KW-0807">Transducer</keyword>
<keyword evidence="7" id="KW-0675">Receptor</keyword>
<evidence type="ECO:0000256" key="5">
    <source>
        <dbReference type="ARBA" id="ARBA00023040"/>
    </source>
</evidence>
<comment type="caution">
    <text evidence="12">The sequence shown here is derived from an EMBL/GenBank/DDBJ whole genome shotgun (WGS) entry which is preliminary data.</text>
</comment>
<feature type="transmembrane region" description="Helical" evidence="10">
    <location>
        <begin position="66"/>
        <end position="92"/>
    </location>
</feature>
<evidence type="ECO:0000256" key="1">
    <source>
        <dbReference type="ARBA" id="ARBA00004651"/>
    </source>
</evidence>
<evidence type="ECO:0000259" key="11">
    <source>
        <dbReference type="PROSITE" id="PS50262"/>
    </source>
</evidence>
<dbReference type="GO" id="GO:0004930">
    <property type="term" value="F:G protein-coupled receptor activity"/>
    <property type="evidence" value="ECO:0007669"/>
    <property type="project" value="UniProtKB-KW"/>
</dbReference>
<feature type="transmembrane region" description="Helical" evidence="10">
    <location>
        <begin position="300"/>
        <end position="322"/>
    </location>
</feature>
<evidence type="ECO:0000256" key="4">
    <source>
        <dbReference type="ARBA" id="ARBA00022989"/>
    </source>
</evidence>
<dbReference type="PRINTS" id="PR00237">
    <property type="entry name" value="GPCRRHODOPSN"/>
</dbReference>
<feature type="domain" description="G-protein coupled receptors family 1 profile" evidence="11">
    <location>
        <begin position="46"/>
        <end position="320"/>
    </location>
</feature>
<feature type="transmembrane region" description="Helical" evidence="10">
    <location>
        <begin position="173"/>
        <end position="194"/>
    </location>
</feature>
<evidence type="ECO:0000313" key="12">
    <source>
        <dbReference type="EMBL" id="CAH3132084.1"/>
    </source>
</evidence>
<feature type="transmembrane region" description="Helical" evidence="10">
    <location>
        <begin position="147"/>
        <end position="167"/>
    </location>
</feature>
<dbReference type="Gene3D" id="1.20.1070.10">
    <property type="entry name" value="Rhodopsin 7-helix transmembrane proteins"/>
    <property type="match status" value="1"/>
</dbReference>
<dbReference type="PANTHER" id="PTHR24246">
    <property type="entry name" value="OLFACTORY RECEPTOR AND ADENOSINE RECEPTOR"/>
    <property type="match status" value="1"/>
</dbReference>
<evidence type="ECO:0000256" key="2">
    <source>
        <dbReference type="ARBA" id="ARBA00022475"/>
    </source>
</evidence>
<protein>
    <recommendedName>
        <fullName evidence="11">G-protein coupled receptors family 1 profile domain-containing protein</fullName>
    </recommendedName>
</protein>
<feature type="transmembrane region" description="Helical" evidence="10">
    <location>
        <begin position="268"/>
        <end position="288"/>
    </location>
</feature>
<evidence type="ECO:0000256" key="8">
    <source>
        <dbReference type="ARBA" id="ARBA00023180"/>
    </source>
</evidence>
<organism evidence="12 13">
    <name type="scientific">Pocillopora meandrina</name>
    <dbReference type="NCBI Taxonomy" id="46732"/>
    <lineage>
        <taxon>Eukaryota</taxon>
        <taxon>Metazoa</taxon>
        <taxon>Cnidaria</taxon>
        <taxon>Anthozoa</taxon>
        <taxon>Hexacorallia</taxon>
        <taxon>Scleractinia</taxon>
        <taxon>Astrocoeniina</taxon>
        <taxon>Pocilloporidae</taxon>
        <taxon>Pocillopora</taxon>
    </lineage>
</organism>
<evidence type="ECO:0000256" key="9">
    <source>
        <dbReference type="ARBA" id="ARBA00023224"/>
    </source>
</evidence>
<evidence type="ECO:0000256" key="3">
    <source>
        <dbReference type="ARBA" id="ARBA00022692"/>
    </source>
</evidence>
<dbReference type="InterPro" id="IPR017452">
    <property type="entry name" value="GPCR_Rhodpsn_7TM"/>
</dbReference>
<keyword evidence="2" id="KW-1003">Cell membrane</keyword>
<dbReference type="PROSITE" id="PS50262">
    <property type="entry name" value="G_PROTEIN_RECEP_F1_2"/>
    <property type="match status" value="1"/>
</dbReference>
<name>A0AAU9WZY4_9CNID</name>
<dbReference type="InterPro" id="IPR000276">
    <property type="entry name" value="GPCR_Rhodpsn"/>
</dbReference>
<dbReference type="EMBL" id="CALNXJ010000026">
    <property type="protein sequence ID" value="CAH3132084.1"/>
    <property type="molecule type" value="Genomic_DNA"/>
</dbReference>
<evidence type="ECO:0000256" key="6">
    <source>
        <dbReference type="ARBA" id="ARBA00023136"/>
    </source>
</evidence>
<dbReference type="Proteomes" id="UP001159428">
    <property type="component" value="Unassembled WGS sequence"/>
</dbReference>
<feature type="transmembrane region" description="Helical" evidence="10">
    <location>
        <begin position="30"/>
        <end position="54"/>
    </location>
</feature>
<keyword evidence="5" id="KW-0297">G-protein coupled receptor</keyword>
<dbReference type="GO" id="GO:0005886">
    <property type="term" value="C:plasma membrane"/>
    <property type="evidence" value="ECO:0007669"/>
    <property type="project" value="UniProtKB-SubCell"/>
</dbReference>
<feature type="transmembrane region" description="Helical" evidence="10">
    <location>
        <begin position="104"/>
        <end position="126"/>
    </location>
</feature>
<comment type="subcellular location">
    <subcellularLocation>
        <location evidence="1">Cell membrane</location>
        <topology evidence="1">Multi-pass membrane protein</topology>
    </subcellularLocation>
</comment>
<dbReference type="AlphaFoldDB" id="A0AAU9WZY4"/>
<evidence type="ECO:0000313" key="13">
    <source>
        <dbReference type="Proteomes" id="UP001159428"/>
    </source>
</evidence>
<evidence type="ECO:0000256" key="10">
    <source>
        <dbReference type="SAM" id="Phobius"/>
    </source>
</evidence>
<dbReference type="SUPFAM" id="SSF81321">
    <property type="entry name" value="Family A G protein-coupled receptor-like"/>
    <property type="match status" value="1"/>
</dbReference>
<keyword evidence="3 10" id="KW-0812">Transmembrane</keyword>
<sequence length="344" mass="38440">MMNITKDKNNTNVQEFSCTTGIHQEIYQKVFIMSLHIIVSLTAVVGNSLILVALRKESTLHPPSKLLFISLACTDLCVGIISEPINFILFLSQEHSKFCVITEMIANAVAGTFCGVSLATLTAISVDRLLALTMRLRYRRVVTIMRVRSFVLSSWIASFMAAVIFVYDIHLAVIISSIGMTFLLAISTFCYWNIYKRLQHRQTKVHVQNIIVVYRGKEGRTGGGKIECPKGKGVKEETGEEVSGRGARVAERGSLNIARYKETVSSALWVHSTLLGCYLPFGIISATLAITGQRTHLHHFAWDVAGLIVFSNSALNPFLYCWKIKEVRQAVKDMIRPRLYCCPC</sequence>
<keyword evidence="8" id="KW-0325">Glycoprotein</keyword>
<evidence type="ECO:0000256" key="7">
    <source>
        <dbReference type="ARBA" id="ARBA00023170"/>
    </source>
</evidence>
<dbReference type="Pfam" id="PF00001">
    <property type="entry name" value="7tm_1"/>
    <property type="match status" value="2"/>
</dbReference>
<keyword evidence="4 10" id="KW-1133">Transmembrane helix</keyword>
<keyword evidence="6 10" id="KW-0472">Membrane</keyword>
<gene>
    <name evidence="12" type="ORF">PMEA_00014477</name>
</gene>
<reference evidence="12 13" key="1">
    <citation type="submission" date="2022-05" db="EMBL/GenBank/DDBJ databases">
        <authorList>
            <consortium name="Genoscope - CEA"/>
            <person name="William W."/>
        </authorList>
    </citation>
    <scope>NUCLEOTIDE SEQUENCE [LARGE SCALE GENOMIC DNA]</scope>
</reference>
<proteinExistence type="predicted"/>
<keyword evidence="13" id="KW-1185">Reference proteome</keyword>
<dbReference type="PANTHER" id="PTHR24246:SF27">
    <property type="entry name" value="ADENOSINE RECEPTOR, ISOFORM A"/>
    <property type="match status" value="1"/>
</dbReference>